<comment type="caution">
    <text evidence="7">The sequence shown here is derived from an EMBL/GenBank/DDBJ whole genome shotgun (WGS) entry which is preliminary data.</text>
</comment>
<feature type="transmembrane region" description="Helical" evidence="6">
    <location>
        <begin position="287"/>
        <end position="306"/>
    </location>
</feature>
<feature type="transmembrane region" description="Helical" evidence="6">
    <location>
        <begin position="209"/>
        <end position="232"/>
    </location>
</feature>
<protein>
    <submittedName>
        <fullName evidence="7">AI-2E family transporter</fullName>
    </submittedName>
</protein>
<dbReference type="GO" id="GO:0016020">
    <property type="term" value="C:membrane"/>
    <property type="evidence" value="ECO:0007669"/>
    <property type="project" value="UniProtKB-SubCell"/>
</dbReference>
<dbReference type="AlphaFoldDB" id="A0A7X1LM86"/>
<feature type="transmembrane region" description="Helical" evidence="6">
    <location>
        <begin position="252"/>
        <end position="275"/>
    </location>
</feature>
<gene>
    <name evidence="7" type="ORF">H7U16_01605</name>
</gene>
<comment type="subcellular location">
    <subcellularLocation>
        <location evidence="1">Membrane</location>
        <topology evidence="1">Multi-pass membrane protein</topology>
    </subcellularLocation>
</comment>
<evidence type="ECO:0000256" key="6">
    <source>
        <dbReference type="SAM" id="Phobius"/>
    </source>
</evidence>
<dbReference type="Pfam" id="PF01594">
    <property type="entry name" value="AI-2E_transport"/>
    <property type="match status" value="1"/>
</dbReference>
<comment type="similarity">
    <text evidence="2">Belongs to the autoinducer-2 exporter (AI-2E) (TC 2.A.86) family.</text>
</comment>
<reference evidence="7 8" key="1">
    <citation type="submission" date="2020-08" db="EMBL/GenBank/DDBJ databases">
        <title>Tigecycline and colistin resistance in Klebsiella pneumoniae.</title>
        <authorList>
            <person name="Ramesh N."/>
            <person name="Shanthini T."/>
            <person name="Prasanth M."/>
            <person name="Senthilkumar N."/>
            <person name="Meesala Krishna M."/>
            <person name="Guruswami G."/>
        </authorList>
    </citation>
    <scope>NUCLEOTIDE SEQUENCE [LARGE SCALE GENOMIC DNA]</scope>
    <source>
        <strain evidence="7 8">SHM 84</strain>
    </source>
</reference>
<dbReference type="Proteomes" id="UP000592342">
    <property type="component" value="Unassembled WGS sequence"/>
</dbReference>
<evidence type="ECO:0000256" key="4">
    <source>
        <dbReference type="ARBA" id="ARBA00022989"/>
    </source>
</evidence>
<dbReference type="EMBL" id="JACLRA010000001">
    <property type="protein sequence ID" value="MBC2862057.1"/>
    <property type="molecule type" value="Genomic_DNA"/>
</dbReference>
<keyword evidence="5 6" id="KW-0472">Membrane</keyword>
<evidence type="ECO:0000256" key="2">
    <source>
        <dbReference type="ARBA" id="ARBA00009773"/>
    </source>
</evidence>
<sequence>MSPPQADKAGLHILLKLAALVIILAGIHAAADILGAAAAGAVFRYCSQPAGHRFIRRGVRRPFAITPVVTAMLVMLTALLGVLAASLNDFVAMLPDFNRALTRKILQLREYLPFLNLHINPERMLRRMDSERLMTRATTLMTQLSGAMASIVLLVMTVIFMLFEVRHLPYKLRFALNNPRLHIAGLHRALKGVTHYLALKTLISLWTGLIVWLGLLAMGVQFALMWGCWRFAELCAEHWLRHLRYPPMLQALLFSGIYECLLVGALFLVVHMVLGNMVEPRMMGHRLGMSTPVVFLSLLVWGWLLGPVGMLLSVPLTSVCKIWMETTVGGSKLAILLGPGRPKSRLPG</sequence>
<evidence type="ECO:0000313" key="8">
    <source>
        <dbReference type="Proteomes" id="UP000592342"/>
    </source>
</evidence>
<proteinExistence type="inferred from homology"/>
<evidence type="ECO:0000256" key="1">
    <source>
        <dbReference type="ARBA" id="ARBA00004141"/>
    </source>
</evidence>
<organism evidence="7 8">
    <name type="scientific">Klebsiella pneumoniae</name>
    <dbReference type="NCBI Taxonomy" id="573"/>
    <lineage>
        <taxon>Bacteria</taxon>
        <taxon>Pseudomonadati</taxon>
        <taxon>Pseudomonadota</taxon>
        <taxon>Gammaproteobacteria</taxon>
        <taxon>Enterobacterales</taxon>
        <taxon>Enterobacteriaceae</taxon>
        <taxon>Klebsiella/Raoultella group</taxon>
        <taxon>Klebsiella</taxon>
        <taxon>Klebsiella pneumoniae complex</taxon>
    </lineage>
</organism>
<evidence type="ECO:0000256" key="5">
    <source>
        <dbReference type="ARBA" id="ARBA00023136"/>
    </source>
</evidence>
<name>A0A7X1LM86_KLEPN</name>
<feature type="transmembrane region" description="Helical" evidence="6">
    <location>
        <begin position="63"/>
        <end position="87"/>
    </location>
</feature>
<keyword evidence="3 6" id="KW-0812">Transmembrane</keyword>
<evidence type="ECO:0000256" key="3">
    <source>
        <dbReference type="ARBA" id="ARBA00022692"/>
    </source>
</evidence>
<evidence type="ECO:0000313" key="7">
    <source>
        <dbReference type="EMBL" id="MBC2862057.1"/>
    </source>
</evidence>
<feature type="transmembrane region" description="Helical" evidence="6">
    <location>
        <begin position="140"/>
        <end position="163"/>
    </location>
</feature>
<keyword evidence="4 6" id="KW-1133">Transmembrane helix</keyword>
<accession>A0A7X1LM86</accession>
<feature type="transmembrane region" description="Helical" evidence="6">
    <location>
        <begin position="20"/>
        <end position="43"/>
    </location>
</feature>
<dbReference type="InterPro" id="IPR002549">
    <property type="entry name" value="AI-2E-like"/>
</dbReference>